<evidence type="ECO:0000313" key="2">
    <source>
        <dbReference type="Proteomes" id="UP000478052"/>
    </source>
</evidence>
<gene>
    <name evidence="1" type="ORF">FWK35_00002659</name>
</gene>
<dbReference type="Proteomes" id="UP000478052">
    <property type="component" value="Unassembled WGS sequence"/>
</dbReference>
<protein>
    <submittedName>
        <fullName evidence="1">Uncharacterized protein</fullName>
    </submittedName>
</protein>
<organism evidence="1 2">
    <name type="scientific">Aphis craccivora</name>
    <name type="common">Cowpea aphid</name>
    <dbReference type="NCBI Taxonomy" id="307492"/>
    <lineage>
        <taxon>Eukaryota</taxon>
        <taxon>Metazoa</taxon>
        <taxon>Ecdysozoa</taxon>
        <taxon>Arthropoda</taxon>
        <taxon>Hexapoda</taxon>
        <taxon>Insecta</taxon>
        <taxon>Pterygota</taxon>
        <taxon>Neoptera</taxon>
        <taxon>Paraneoptera</taxon>
        <taxon>Hemiptera</taxon>
        <taxon>Sternorrhyncha</taxon>
        <taxon>Aphidomorpha</taxon>
        <taxon>Aphidoidea</taxon>
        <taxon>Aphididae</taxon>
        <taxon>Aphidini</taxon>
        <taxon>Aphis</taxon>
        <taxon>Aphis</taxon>
    </lineage>
</organism>
<proteinExistence type="predicted"/>
<sequence>MIHINKLKLTPIIECILLCGRQEVALRGHKDSRQIHFDGESSDQWKLNIWKISKIGKFCGMFSVLADKITDVSLKKQLTLCVRYVNGSGDSVKGRCLGESVQAQNNQKRHLFSLTWVLMGYRFSTPSGISVLQRVSFLVILCFKSIFGHFDLNSRFCRKEMNKKYLPPYFILQLVYDGYTKSVNSPVTAYQFKRNYISSISYNTYVIAFDLQKCLPTPSLDSSVAFYKRQLWTFNFTVHNMLTSKALCYLWNETLAKRGENNTGSRIFYYLSNLLSQVTHYNNCYVSLFLITSRQYKMSYLNVLIKFKLFICLLCCKLKKGIIKRNT</sequence>
<accession>A0A6G0ZB14</accession>
<comment type="caution">
    <text evidence="1">The sequence shown here is derived from an EMBL/GenBank/DDBJ whole genome shotgun (WGS) entry which is preliminary data.</text>
</comment>
<name>A0A6G0ZB14_APHCR</name>
<reference evidence="1 2" key="1">
    <citation type="submission" date="2019-08" db="EMBL/GenBank/DDBJ databases">
        <title>Whole genome of Aphis craccivora.</title>
        <authorList>
            <person name="Voronova N.V."/>
            <person name="Shulinski R.S."/>
            <person name="Bandarenka Y.V."/>
            <person name="Zhorov D.G."/>
            <person name="Warner D."/>
        </authorList>
    </citation>
    <scope>NUCLEOTIDE SEQUENCE [LARGE SCALE GENOMIC DNA]</scope>
    <source>
        <strain evidence="1">180601</strain>
        <tissue evidence="1">Whole Body</tissue>
    </source>
</reference>
<evidence type="ECO:0000313" key="1">
    <source>
        <dbReference type="EMBL" id="KAF0767985.1"/>
    </source>
</evidence>
<dbReference type="EMBL" id="VUJU01000856">
    <property type="protein sequence ID" value="KAF0767985.1"/>
    <property type="molecule type" value="Genomic_DNA"/>
</dbReference>
<dbReference type="AlphaFoldDB" id="A0A6G0ZB14"/>
<keyword evidence="2" id="KW-1185">Reference proteome</keyword>
<dbReference type="OrthoDB" id="8037483at2759"/>